<comment type="caution">
    <text evidence="1">The sequence shown here is derived from an EMBL/GenBank/DDBJ whole genome shotgun (WGS) entry which is preliminary data.</text>
</comment>
<proteinExistence type="predicted"/>
<dbReference type="RefSeq" id="WP_184258589.1">
    <property type="nucleotide sequence ID" value="NZ_JACHIH010000017.1"/>
</dbReference>
<sequence length="117" mass="13918">MLQMLGREDFPQKRIRDLIVSDFADFRDARDGDGISAVYEWMIHQRERLYSYSDNFALEAPTRRAAAHGERERRLFEGEEDAITRAIEKPSVYPIHRQWRAARSRWSPRSSHRRAAR</sequence>
<evidence type="ECO:0000313" key="2">
    <source>
        <dbReference type="Proteomes" id="UP000542353"/>
    </source>
</evidence>
<accession>A0A7W7Z4V7</accession>
<gene>
    <name evidence="1" type="ORF">HNR60_002814</name>
</gene>
<organism evidence="1 2">
    <name type="scientific">Rhodopseudomonas rhenobacensis</name>
    <dbReference type="NCBI Taxonomy" id="87461"/>
    <lineage>
        <taxon>Bacteria</taxon>
        <taxon>Pseudomonadati</taxon>
        <taxon>Pseudomonadota</taxon>
        <taxon>Alphaproteobacteria</taxon>
        <taxon>Hyphomicrobiales</taxon>
        <taxon>Nitrobacteraceae</taxon>
        <taxon>Rhodopseudomonas</taxon>
    </lineage>
</organism>
<name>A0A7W7Z4V7_9BRAD</name>
<dbReference type="AlphaFoldDB" id="A0A7W7Z4V7"/>
<evidence type="ECO:0000313" key="1">
    <source>
        <dbReference type="EMBL" id="MBB5048053.1"/>
    </source>
</evidence>
<reference evidence="1 2" key="1">
    <citation type="submission" date="2020-08" db="EMBL/GenBank/DDBJ databases">
        <title>Genomic Encyclopedia of Type Strains, Phase IV (KMG-IV): sequencing the most valuable type-strain genomes for metagenomic binning, comparative biology and taxonomic classification.</title>
        <authorList>
            <person name="Goeker M."/>
        </authorList>
    </citation>
    <scope>NUCLEOTIDE SEQUENCE [LARGE SCALE GENOMIC DNA]</scope>
    <source>
        <strain evidence="1 2">DSM 12706</strain>
    </source>
</reference>
<dbReference type="Proteomes" id="UP000542353">
    <property type="component" value="Unassembled WGS sequence"/>
</dbReference>
<protein>
    <submittedName>
        <fullName evidence="1">Uncharacterized protein</fullName>
    </submittedName>
</protein>
<dbReference type="EMBL" id="JACHIH010000017">
    <property type="protein sequence ID" value="MBB5048053.1"/>
    <property type="molecule type" value="Genomic_DNA"/>
</dbReference>
<keyword evidence="2" id="KW-1185">Reference proteome</keyword>